<feature type="coiled-coil region" evidence="1">
    <location>
        <begin position="34"/>
        <end position="61"/>
    </location>
</feature>
<evidence type="ECO:0000313" key="3">
    <source>
        <dbReference type="Proteomes" id="UP000007963"/>
    </source>
</evidence>
<organism evidence="2 3">
    <name type="scientific">Aspergillus terreus (strain NIH 2624 / FGSC A1156)</name>
    <dbReference type="NCBI Taxonomy" id="341663"/>
    <lineage>
        <taxon>Eukaryota</taxon>
        <taxon>Fungi</taxon>
        <taxon>Dikarya</taxon>
        <taxon>Ascomycota</taxon>
        <taxon>Pezizomycotina</taxon>
        <taxon>Eurotiomycetes</taxon>
        <taxon>Eurotiomycetidae</taxon>
        <taxon>Eurotiales</taxon>
        <taxon>Aspergillaceae</taxon>
        <taxon>Aspergillus</taxon>
        <taxon>Aspergillus subgen. Circumdati</taxon>
    </lineage>
</organism>
<proteinExistence type="predicted"/>
<dbReference type="STRING" id="341663.Q0CPG1"/>
<dbReference type="VEuPathDB" id="FungiDB:ATEG_04423"/>
<reference evidence="3" key="1">
    <citation type="submission" date="2005-09" db="EMBL/GenBank/DDBJ databases">
        <title>Annotation of the Aspergillus terreus NIH2624 genome.</title>
        <authorList>
            <person name="Birren B.W."/>
            <person name="Lander E.S."/>
            <person name="Galagan J.E."/>
            <person name="Nusbaum C."/>
            <person name="Devon K."/>
            <person name="Henn M."/>
            <person name="Ma L.-J."/>
            <person name="Jaffe D.B."/>
            <person name="Butler J."/>
            <person name="Alvarez P."/>
            <person name="Gnerre S."/>
            <person name="Grabherr M."/>
            <person name="Kleber M."/>
            <person name="Mauceli E.W."/>
            <person name="Brockman W."/>
            <person name="Rounsley S."/>
            <person name="Young S.K."/>
            <person name="LaButti K."/>
            <person name="Pushparaj V."/>
            <person name="DeCaprio D."/>
            <person name="Crawford M."/>
            <person name="Koehrsen M."/>
            <person name="Engels R."/>
            <person name="Montgomery P."/>
            <person name="Pearson M."/>
            <person name="Howarth C."/>
            <person name="Larson L."/>
            <person name="Luoma S."/>
            <person name="White J."/>
            <person name="Alvarado L."/>
            <person name="Kodira C.D."/>
            <person name="Zeng Q."/>
            <person name="Oleary S."/>
            <person name="Yandava C."/>
            <person name="Denning D.W."/>
            <person name="Nierman W.C."/>
            <person name="Milne T."/>
            <person name="Madden K."/>
        </authorList>
    </citation>
    <scope>NUCLEOTIDE SEQUENCE [LARGE SCALE GENOMIC DNA]</scope>
    <source>
        <strain evidence="3">NIH 2624 / FGSC A1156</strain>
    </source>
</reference>
<dbReference type="OrthoDB" id="4755094at2759"/>
<dbReference type="EMBL" id="CH476599">
    <property type="protein sequence ID" value="EAU34870.1"/>
    <property type="molecule type" value="Genomic_DNA"/>
</dbReference>
<dbReference type="HOGENOM" id="CLU_796881_0_0_1"/>
<evidence type="ECO:0000256" key="1">
    <source>
        <dbReference type="SAM" id="Coils"/>
    </source>
</evidence>
<accession>Q0CPG1</accession>
<dbReference type="Proteomes" id="UP000007963">
    <property type="component" value="Unassembled WGS sequence"/>
</dbReference>
<dbReference type="OMA" id="LPEICED"/>
<sequence>MDSPDDEINKLMDDFKSVLSQTIHERDNRMHQENVQLRVQLREQNRRIEKLEAALQEYQTQTFDSIPTEELSDAAISEQYSVIREHISNWVECLPDVLEFERSFEQAMLEFHHLFNGNALSYLPDGNLEWLSVAQMELFSSTIFRSLDSAVFDPYIMGAERPHCVLFDNLEREMASLEVPKGVITSWRTNTIKAYTSRPQYASSVRDLRDMFPSDLRRFFSRFTFEENPNIRQRFHSFFQEQIMNPTLNLARGMNLSSQTYHGEWYKHFNKEASGLVYKRHFEKFIVYDIRTHNRVASPNDGASQAAEQKPIARYLFTIYPALFRSTNGQYIQIEKATILAMVVRDKS</sequence>
<dbReference type="AlphaFoldDB" id="Q0CPG1"/>
<evidence type="ECO:0000313" key="2">
    <source>
        <dbReference type="EMBL" id="EAU34870.1"/>
    </source>
</evidence>
<dbReference type="eggNOG" id="ENOG502R9PA">
    <property type="taxonomic scope" value="Eukaryota"/>
</dbReference>
<dbReference type="GeneID" id="4319934"/>
<keyword evidence="1" id="KW-0175">Coiled coil</keyword>
<dbReference type="RefSeq" id="XP_001213601.1">
    <property type="nucleotide sequence ID" value="XM_001213601.1"/>
</dbReference>
<gene>
    <name evidence="2" type="ORF">ATEG_04423</name>
</gene>
<name>Q0CPG1_ASPTN</name>
<protein>
    <submittedName>
        <fullName evidence="2">Uncharacterized protein</fullName>
    </submittedName>
</protein>